<organism evidence="2">
    <name type="scientific">Siphoviridae sp. ctzjp2</name>
    <dbReference type="NCBI Taxonomy" id="2826532"/>
    <lineage>
        <taxon>Viruses</taxon>
        <taxon>Duplodnaviria</taxon>
        <taxon>Heunggongvirae</taxon>
        <taxon>Uroviricota</taxon>
        <taxon>Caudoviricetes</taxon>
    </lineage>
</organism>
<name>A0A8S5QMR1_9CAUD</name>
<dbReference type="Pfam" id="PF15919">
    <property type="entry name" value="HicB_lk_antitox"/>
    <property type="match status" value="1"/>
</dbReference>
<sequence>MKLYPAVFTPSDGYITVTFPDVPGAITQGKDIEEAHAMAVEVLGFALEDYSEYPKATPIHELKEQYPDSDIALVSIDMAAYMRKYHSKKVRKNVTIPEWLNDLAEENNLNFSQVLTEALELKLHA</sequence>
<reference evidence="2" key="1">
    <citation type="journal article" date="2021" name="Proc. Natl. Acad. Sci. U.S.A.">
        <title>A Catalog of Tens of Thousands of Viruses from Human Metagenomes Reveals Hidden Associations with Chronic Diseases.</title>
        <authorList>
            <person name="Tisza M.J."/>
            <person name="Buck C.B."/>
        </authorList>
    </citation>
    <scope>NUCLEOTIDE SEQUENCE</scope>
    <source>
        <strain evidence="2">Ctzjp2</strain>
    </source>
</reference>
<evidence type="ECO:0000313" key="2">
    <source>
        <dbReference type="EMBL" id="DAE20360.1"/>
    </source>
</evidence>
<dbReference type="EMBL" id="BK015693">
    <property type="protein sequence ID" value="DAE20360.1"/>
    <property type="molecule type" value="Genomic_DNA"/>
</dbReference>
<dbReference type="InterPro" id="IPR035069">
    <property type="entry name" value="TTHA1013/TTHA0281-like"/>
</dbReference>
<proteinExistence type="predicted"/>
<dbReference type="Gene3D" id="3.30.160.250">
    <property type="match status" value="1"/>
</dbReference>
<dbReference type="InterPro" id="IPR031807">
    <property type="entry name" value="HicB-like"/>
</dbReference>
<accession>A0A8S5QMR1</accession>
<feature type="domain" description="HicB-like antitoxin of toxin-antitoxin system" evidence="1">
    <location>
        <begin position="4"/>
        <end position="100"/>
    </location>
</feature>
<protein>
    <submittedName>
        <fullName evidence="2">HicB-like antitoxin</fullName>
    </submittedName>
</protein>
<dbReference type="SUPFAM" id="SSF143100">
    <property type="entry name" value="TTHA1013/TTHA0281-like"/>
    <property type="match status" value="1"/>
</dbReference>
<evidence type="ECO:0000259" key="1">
    <source>
        <dbReference type="Pfam" id="PF15919"/>
    </source>
</evidence>